<name>A0A146JZZ3_9EUKA</name>
<reference evidence="1" key="1">
    <citation type="submission" date="2015-07" db="EMBL/GenBank/DDBJ databases">
        <title>Adaptation to a free-living lifestyle via gene acquisitions in the diplomonad Trepomonas sp. PC1.</title>
        <authorList>
            <person name="Xu F."/>
            <person name="Jerlstrom-Hultqvist J."/>
            <person name="Kolisko M."/>
            <person name="Simpson A.G.B."/>
            <person name="Roger A.J."/>
            <person name="Svard S.G."/>
            <person name="Andersson J.O."/>
        </authorList>
    </citation>
    <scope>NUCLEOTIDE SEQUENCE</scope>
    <source>
        <strain evidence="1">PC1</strain>
    </source>
</reference>
<organism evidence="1">
    <name type="scientific">Trepomonas sp. PC1</name>
    <dbReference type="NCBI Taxonomy" id="1076344"/>
    <lineage>
        <taxon>Eukaryota</taxon>
        <taxon>Metamonada</taxon>
        <taxon>Diplomonadida</taxon>
        <taxon>Hexamitidae</taxon>
        <taxon>Hexamitinae</taxon>
        <taxon>Trepomonas</taxon>
    </lineage>
</organism>
<feature type="non-terminal residue" evidence="1">
    <location>
        <position position="347"/>
    </location>
</feature>
<sequence>VISAQQLFESLSYNTKLKIILKSSKAHKNPIFEQLRRTLKMLLKTKVYFCSAQQILHHRPPHYLNQNTIKMSQAMYLTQIGGFNYFYANDLCFKCNQYFQILQQEKIDFPFRLQKQYKNFSTFDNDFVEWFQTVSHNGKHYCNVFDELFQFGAFYVKKLIQIPNFYDQKQNHRVVSYGGKLLITNGHQLFAYCNNQLLLLREYSTLFLRLHIIGNQLIGRDPAKQAIFKFEADFSLTKILDSVSRDLIIYTPQCLINYYNKFVTTFVSQNRCRQFTSNVSGFQLRDRGGYVFFELSQNGFTVNKYGLVKMQVPDVSEVISIDKELCVKTFDFITQNCTEQKKNELKW</sequence>
<protein>
    <submittedName>
        <fullName evidence="1">Uncharacterized protein</fullName>
    </submittedName>
</protein>
<accession>A0A146JZZ3</accession>
<evidence type="ECO:0000313" key="1">
    <source>
        <dbReference type="EMBL" id="JAP88981.1"/>
    </source>
</evidence>
<proteinExistence type="predicted"/>
<dbReference type="AlphaFoldDB" id="A0A146JZZ3"/>
<dbReference type="EMBL" id="GDID01007625">
    <property type="protein sequence ID" value="JAP88981.1"/>
    <property type="molecule type" value="Transcribed_RNA"/>
</dbReference>
<gene>
    <name evidence="1" type="ORF">TPC1_31524</name>
</gene>
<feature type="non-terminal residue" evidence="1">
    <location>
        <position position="1"/>
    </location>
</feature>